<feature type="compositionally biased region" description="Basic and acidic residues" evidence="1">
    <location>
        <begin position="810"/>
        <end position="830"/>
    </location>
</feature>
<comment type="caution">
    <text evidence="2">The sequence shown here is derived from an EMBL/GenBank/DDBJ whole genome shotgun (WGS) entry which is preliminary data.</text>
</comment>
<dbReference type="EMBL" id="JAFLCK010000034">
    <property type="protein sequence ID" value="MBN8662277.1"/>
    <property type="molecule type" value="Genomic_DNA"/>
</dbReference>
<feature type="compositionally biased region" description="Basic and acidic residues" evidence="1">
    <location>
        <begin position="115"/>
        <end position="133"/>
    </location>
</feature>
<name>A0A8J7PJ22_9BACT</name>
<accession>A0A8J7PJ22</accession>
<reference evidence="2" key="1">
    <citation type="submission" date="2021-02" db="EMBL/GenBank/DDBJ databases">
        <title>Genome-Resolved Metagenomics of a Microbial Community Performing Photosynthetic Biological Nutrient Removal.</title>
        <authorList>
            <person name="Mcdaniel E.A."/>
        </authorList>
    </citation>
    <scope>NUCLEOTIDE SEQUENCE</scope>
    <source>
        <strain evidence="2">UWPOB_OBS1</strain>
    </source>
</reference>
<feature type="region of interest" description="Disordered" evidence="1">
    <location>
        <begin position="95"/>
        <end position="151"/>
    </location>
</feature>
<protein>
    <submittedName>
        <fullName evidence="2">Uncharacterized protein</fullName>
    </submittedName>
</protein>
<feature type="region of interest" description="Disordered" evidence="1">
    <location>
        <begin position="705"/>
        <end position="742"/>
    </location>
</feature>
<proteinExistence type="predicted"/>
<dbReference type="Proteomes" id="UP000664277">
    <property type="component" value="Unassembled WGS sequence"/>
</dbReference>
<feature type="region of interest" description="Disordered" evidence="1">
    <location>
        <begin position="810"/>
        <end position="839"/>
    </location>
</feature>
<sequence length="839" mass="91723">MVEVDPASRERLELETRVLAAALRQSLQLGDMEGSNLAHEQIFILLKARQELMNGPSAVELSRALRASEAGLGNANGQALPEKTRRIPDIEWFEEGDKAQKPATEMQSVTADPAEPDKSSQEEISQKEIRQEDSDFEESAQENLALPGSETDKSQLAAVVQVEQELKAGASQEAAEPNFYQFFGLEQGADRQDIHRSFLVRVRSILRGIKQRSEPLRGFERQEVLKGLQKVWINHDILQDASTRGDYDQRLSGHAVSHEAPQESKNGPTVRIGELLQSSGLLEKTELEIAADMHKAMPELMFGSFLVKQGFVEERDLECVLISQQLIKTGQISLEQFQELMPERGDSGTMFNLLLERGLVTREELDKAISSLPSEEAGIVARALAQETQAAAPEAEQIQEVKEVKEVKEVQEAPVKLTPNNAVPSWKDQLDWSEPEAEAAAPSKVEQEVIDTDGAKEEEELLSFSPDEGGSEQKEAEPVGGVFGLEVSSEIAKPNPGEESASRIDLAPEAKTDKEPGQNSQERVRKRSLIDLMFDLNPQESLKESTKESTKDGNADSSLESAVEEINSIQSAEPASVGTAPESQISEPAIEADLALGSADSASVGAVQASHREHNLDDDNLEGQAELSAKEVKRPSLDDVLFGGCFKADTGKADTGKADGKNTNVIIGDATFASADTISHSAEIDGGLAVENSLPDDLLEEANETLESETHQIKNYSEEQSKEQSKELASSFDLAELEPEMDIEKELNDLERLEALDNLDEDGDDLESDTSTELPALENVDKSKAAAKDNWSIVSKPASYLASFLMDEMPARKDKGNTGNTGKKDDDGGRRGFKRKKRN</sequence>
<dbReference type="AlphaFoldDB" id="A0A8J7PJ22"/>
<evidence type="ECO:0000313" key="3">
    <source>
        <dbReference type="Proteomes" id="UP000664277"/>
    </source>
</evidence>
<feature type="compositionally biased region" description="Acidic residues" evidence="1">
    <location>
        <begin position="757"/>
        <end position="770"/>
    </location>
</feature>
<evidence type="ECO:0000256" key="1">
    <source>
        <dbReference type="SAM" id="MobiDB-lite"/>
    </source>
</evidence>
<gene>
    <name evidence="2" type="ORF">J0M35_18045</name>
</gene>
<feature type="compositionally biased region" description="Low complexity" evidence="1">
    <location>
        <begin position="592"/>
        <end position="609"/>
    </location>
</feature>
<evidence type="ECO:0000313" key="2">
    <source>
        <dbReference type="EMBL" id="MBN8662277.1"/>
    </source>
</evidence>
<feature type="compositionally biased region" description="Basic and acidic residues" evidence="1">
    <location>
        <begin position="500"/>
        <end position="516"/>
    </location>
</feature>
<organism evidence="2 3">
    <name type="scientific">Candidatus Obscuribacter phosphatis</name>
    <dbReference type="NCBI Taxonomy" id="1906157"/>
    <lineage>
        <taxon>Bacteria</taxon>
        <taxon>Bacillati</taxon>
        <taxon>Candidatus Melainabacteria</taxon>
        <taxon>Candidatus Obscuribacterales</taxon>
        <taxon>Candidatus Obscuribacteraceae</taxon>
        <taxon>Candidatus Obscuribacter</taxon>
    </lineage>
</organism>
<feature type="compositionally biased region" description="Basic and acidic residues" evidence="1">
    <location>
        <begin position="708"/>
        <end position="726"/>
    </location>
</feature>
<feature type="region of interest" description="Disordered" evidence="1">
    <location>
        <begin position="755"/>
        <end position="777"/>
    </location>
</feature>
<feature type="region of interest" description="Disordered" evidence="1">
    <location>
        <begin position="458"/>
        <end position="633"/>
    </location>
</feature>
<feature type="compositionally biased region" description="Basic and acidic residues" evidence="1">
    <location>
        <begin position="541"/>
        <end position="554"/>
    </location>
</feature>